<evidence type="ECO:0000256" key="1">
    <source>
        <dbReference type="ARBA" id="ARBA00022679"/>
    </source>
</evidence>
<dbReference type="InterPro" id="IPR000719">
    <property type="entry name" value="Prot_kinase_dom"/>
</dbReference>
<evidence type="ECO:0000256" key="4">
    <source>
        <dbReference type="ARBA" id="ARBA00023137"/>
    </source>
</evidence>
<gene>
    <name evidence="7" type="ORF">KUTeg_014686</name>
</gene>
<dbReference type="InterPro" id="IPR051286">
    <property type="entry name" value="JAK"/>
</dbReference>
<name>A0ABQ9ERA7_TEGGR</name>
<protein>
    <recommendedName>
        <fullName evidence="9">Non-specific protein-tyrosine kinase</fullName>
    </recommendedName>
</protein>
<dbReference type="InterPro" id="IPR000299">
    <property type="entry name" value="FERM_domain"/>
</dbReference>
<evidence type="ECO:0008006" key="9">
    <source>
        <dbReference type="Google" id="ProtNLM"/>
    </source>
</evidence>
<keyword evidence="2" id="KW-0418">Kinase</keyword>
<keyword evidence="1" id="KW-0808">Transferase</keyword>
<keyword evidence="3" id="KW-0727">SH2 domain</keyword>
<evidence type="ECO:0000313" key="8">
    <source>
        <dbReference type="Proteomes" id="UP001217089"/>
    </source>
</evidence>
<dbReference type="SUPFAM" id="SSF55550">
    <property type="entry name" value="SH2 domain"/>
    <property type="match status" value="1"/>
</dbReference>
<feature type="domain" description="FERM" evidence="6">
    <location>
        <begin position="20"/>
        <end position="341"/>
    </location>
</feature>
<dbReference type="InterPro" id="IPR001245">
    <property type="entry name" value="Ser-Thr/Tyr_kinase_cat_dom"/>
</dbReference>
<keyword evidence="8" id="KW-1185">Reference proteome</keyword>
<dbReference type="InterPro" id="IPR000980">
    <property type="entry name" value="SH2"/>
</dbReference>
<dbReference type="PROSITE" id="PS50057">
    <property type="entry name" value="FERM_3"/>
    <property type="match status" value="1"/>
</dbReference>
<sequence length="885" mass="102545">MGNNFNRPTSGISVSLQNNVTTEIKLHGYDSYQATADDMNLPVQELIKKILSSPESQFKEIGPSALQLFGIASIDKKRQCKCIWKNPKVSLACSKSSHDTSSSSLYLRIRFIPSKSRVERLRNLGKEIIHYLYHQCKEDFIQEQFTYLYGKEISSAKARGLAVVDVAITSKMQNIASQKVLKNDLKNFLPTKERVKYWRQYKLKENMKPLVLKFEQQQLELEVLMVSYISDVLQEVMEYTIEEYEAFYKTMDMREKKKVKIIVDIHHEPSGIRIDQDHFAAVEDIKSINMRPNYHDKDNSWIVHMDRSSGCSKEITFDSEDIAISFVSGIDGYYRLINDYYFSPCHQVEPPSLEELKSLKCFGPIEERFAIQKLRRQDLSTENFYILTQSVQHFDEYYLHFTQNGQVHKRILMLKPGKKFCIKDNEEQVFDDIQSLMKFLSLENPLLPTKIPRRIGRPNIAESCGTLKQLFMDEKEILDDEAEKETSVSSQKKMPRIFLPSEFHINELLNVGDFTEVHNAVLNDETVVAVKVLRHVKREQMYRCFEPFQKSIMKHISFMGPHFLNIQGICPTTPPKVIMDYSPLGSLSTFFVRRRPDQPLYLHHLMFAATQVAEGLLYLAEHDRVEFNEIYHGNICCKNILVLRYEFNSIMVKIGDPGMITLYNQLPVTDAINKKRLPWIAPERFQDLSAMSLKTDIYAFGTTMWEMFAQGSNPLDYPPLLGKRTDEVQRFFMSGEVLPRPPGLEEKSSDVEQIKNCKTHLHNVMLSCWKLDVFDRKSPKEVVRDLNSLSTTYGESYHLYDEIPDELLSKSASNNTSDHDSNEVPDILTNLMEIEASESCDFDQTVPKILPEPPQPVKTPGEKNVKCWFEKTELTSKQRETTYIF</sequence>
<accession>A0ABQ9ERA7</accession>
<dbReference type="SMART" id="SM00220">
    <property type="entry name" value="S_TKc"/>
    <property type="match status" value="1"/>
</dbReference>
<dbReference type="InterPro" id="IPR036860">
    <property type="entry name" value="SH2_dom_sf"/>
</dbReference>
<evidence type="ECO:0000256" key="3">
    <source>
        <dbReference type="ARBA" id="ARBA00022999"/>
    </source>
</evidence>
<evidence type="ECO:0000256" key="2">
    <source>
        <dbReference type="ARBA" id="ARBA00022777"/>
    </source>
</evidence>
<dbReference type="PROSITE" id="PS50011">
    <property type="entry name" value="PROTEIN_KINASE_DOM"/>
    <property type="match status" value="1"/>
</dbReference>
<evidence type="ECO:0000313" key="7">
    <source>
        <dbReference type="EMBL" id="KAJ8307762.1"/>
    </source>
</evidence>
<dbReference type="Gene3D" id="1.10.510.10">
    <property type="entry name" value="Transferase(Phosphotransferase) domain 1"/>
    <property type="match status" value="1"/>
</dbReference>
<keyword evidence="4" id="KW-0829">Tyrosine-protein kinase</keyword>
<evidence type="ECO:0000259" key="5">
    <source>
        <dbReference type="PROSITE" id="PS50011"/>
    </source>
</evidence>
<organism evidence="7 8">
    <name type="scientific">Tegillarca granosa</name>
    <name type="common">Malaysian cockle</name>
    <name type="synonym">Anadara granosa</name>
    <dbReference type="NCBI Taxonomy" id="220873"/>
    <lineage>
        <taxon>Eukaryota</taxon>
        <taxon>Metazoa</taxon>
        <taxon>Spiralia</taxon>
        <taxon>Lophotrochozoa</taxon>
        <taxon>Mollusca</taxon>
        <taxon>Bivalvia</taxon>
        <taxon>Autobranchia</taxon>
        <taxon>Pteriomorphia</taxon>
        <taxon>Arcoida</taxon>
        <taxon>Arcoidea</taxon>
        <taxon>Arcidae</taxon>
        <taxon>Tegillarca</taxon>
    </lineage>
</organism>
<reference evidence="7 8" key="1">
    <citation type="submission" date="2022-12" db="EMBL/GenBank/DDBJ databases">
        <title>Chromosome-level genome of Tegillarca granosa.</title>
        <authorList>
            <person name="Kim J."/>
        </authorList>
    </citation>
    <scope>NUCLEOTIDE SEQUENCE [LARGE SCALE GENOMIC DNA]</scope>
    <source>
        <strain evidence="7">Teg-2019</strain>
        <tissue evidence="7">Adductor muscle</tissue>
    </source>
</reference>
<dbReference type="Proteomes" id="UP001217089">
    <property type="component" value="Unassembled WGS sequence"/>
</dbReference>
<dbReference type="PANTHER" id="PTHR45807">
    <property type="entry name" value="TYROSINE-PROTEIN KINASE HOPSCOTCH"/>
    <property type="match status" value="1"/>
</dbReference>
<dbReference type="InterPro" id="IPR011009">
    <property type="entry name" value="Kinase-like_dom_sf"/>
</dbReference>
<evidence type="ECO:0000259" key="6">
    <source>
        <dbReference type="PROSITE" id="PS50057"/>
    </source>
</evidence>
<dbReference type="PANTHER" id="PTHR45807:SF7">
    <property type="entry name" value="TYROSINE-PROTEIN KINASE HOPSCOTCH"/>
    <property type="match status" value="1"/>
</dbReference>
<dbReference type="SUPFAM" id="SSF56112">
    <property type="entry name" value="Protein kinase-like (PK-like)"/>
    <property type="match status" value="1"/>
</dbReference>
<comment type="caution">
    <text evidence="7">The sequence shown here is derived from an EMBL/GenBank/DDBJ whole genome shotgun (WGS) entry which is preliminary data.</text>
</comment>
<feature type="domain" description="Protein kinase" evidence="5">
    <location>
        <begin position="503"/>
        <end position="789"/>
    </location>
</feature>
<dbReference type="Pfam" id="PF07714">
    <property type="entry name" value="PK_Tyr_Ser-Thr"/>
    <property type="match status" value="1"/>
</dbReference>
<dbReference type="Pfam" id="PF21990">
    <property type="entry name" value="SH2_1"/>
    <property type="match status" value="1"/>
</dbReference>
<dbReference type="EMBL" id="JARBDR010000730">
    <property type="protein sequence ID" value="KAJ8307762.1"/>
    <property type="molecule type" value="Genomic_DNA"/>
</dbReference>
<proteinExistence type="predicted"/>